<keyword evidence="7" id="KW-0812">Transmembrane</keyword>
<proteinExistence type="predicted"/>
<dbReference type="GO" id="GO:0033765">
    <property type="term" value="F:steroid dehydrogenase activity, acting on the CH-CH group of donors"/>
    <property type="evidence" value="ECO:0007669"/>
    <property type="project" value="UniProtKB-ARBA"/>
</dbReference>
<gene>
    <name evidence="9" type="ORF">SAMN02745215_02625</name>
</gene>
<keyword evidence="4" id="KW-0560">Oxidoreductase</keyword>
<evidence type="ECO:0000256" key="1">
    <source>
        <dbReference type="ARBA" id="ARBA00001974"/>
    </source>
</evidence>
<keyword evidence="5" id="KW-0175">Coiled coil</keyword>
<dbReference type="RefSeq" id="WP_084078612.1">
    <property type="nucleotide sequence ID" value="NZ_FRDN01000008.1"/>
</dbReference>
<reference evidence="10" key="1">
    <citation type="submission" date="2016-12" db="EMBL/GenBank/DDBJ databases">
        <authorList>
            <person name="Varghese N."/>
            <person name="Submissions S."/>
        </authorList>
    </citation>
    <scope>NUCLEOTIDE SEQUENCE [LARGE SCALE GENOMIC DNA]</scope>
    <source>
        <strain evidence="10">DSM 11544</strain>
    </source>
</reference>
<dbReference type="Gene3D" id="3.90.700.10">
    <property type="entry name" value="Succinate dehydrogenase/fumarate reductase flavoprotein, catalytic domain"/>
    <property type="match status" value="1"/>
</dbReference>
<keyword evidence="7" id="KW-0472">Membrane</keyword>
<evidence type="ECO:0000313" key="9">
    <source>
        <dbReference type="EMBL" id="SHN75141.1"/>
    </source>
</evidence>
<dbReference type="Pfam" id="PF00890">
    <property type="entry name" value="FAD_binding_2"/>
    <property type="match status" value="1"/>
</dbReference>
<dbReference type="InterPro" id="IPR050315">
    <property type="entry name" value="FAD-oxidoreductase_2"/>
</dbReference>
<keyword evidence="2" id="KW-0285">Flavoprotein</keyword>
<dbReference type="InterPro" id="IPR036188">
    <property type="entry name" value="FAD/NAD-bd_sf"/>
</dbReference>
<evidence type="ECO:0000256" key="6">
    <source>
        <dbReference type="SAM" id="MobiDB-lite"/>
    </source>
</evidence>
<dbReference type="Gene3D" id="3.50.50.60">
    <property type="entry name" value="FAD/NAD(P)-binding domain"/>
    <property type="match status" value="1"/>
</dbReference>
<evidence type="ECO:0000256" key="2">
    <source>
        <dbReference type="ARBA" id="ARBA00022630"/>
    </source>
</evidence>
<organism evidence="9 10">
    <name type="scientific">Desulfitobacterium chlororespirans DSM 11544</name>
    <dbReference type="NCBI Taxonomy" id="1121395"/>
    <lineage>
        <taxon>Bacteria</taxon>
        <taxon>Bacillati</taxon>
        <taxon>Bacillota</taxon>
        <taxon>Clostridia</taxon>
        <taxon>Eubacteriales</taxon>
        <taxon>Desulfitobacteriaceae</taxon>
        <taxon>Desulfitobacterium</taxon>
    </lineage>
</organism>
<dbReference type="SUPFAM" id="SSF51905">
    <property type="entry name" value="FAD/NAD(P)-binding domain"/>
    <property type="match status" value="1"/>
</dbReference>
<feature type="region of interest" description="Disordered" evidence="6">
    <location>
        <begin position="43"/>
        <end position="64"/>
    </location>
</feature>
<evidence type="ECO:0000259" key="8">
    <source>
        <dbReference type="Pfam" id="PF00890"/>
    </source>
</evidence>
<dbReference type="PROSITE" id="PS51318">
    <property type="entry name" value="TAT"/>
    <property type="match status" value="1"/>
</dbReference>
<feature type="transmembrane region" description="Helical" evidence="7">
    <location>
        <begin position="21"/>
        <end position="41"/>
    </location>
</feature>
<feature type="domain" description="FAD-dependent oxidoreductase 2 FAD-binding" evidence="8">
    <location>
        <begin position="81"/>
        <end position="558"/>
    </location>
</feature>
<name>A0A1M7TWN9_9FIRM</name>
<comment type="cofactor">
    <cofactor evidence="1">
        <name>FAD</name>
        <dbReference type="ChEBI" id="CHEBI:57692"/>
    </cofactor>
</comment>
<evidence type="ECO:0000256" key="5">
    <source>
        <dbReference type="SAM" id="Coils"/>
    </source>
</evidence>
<dbReference type="InterPro" id="IPR003953">
    <property type="entry name" value="FAD-dep_OxRdtase_2_FAD-bd"/>
</dbReference>
<dbReference type="Proteomes" id="UP000184010">
    <property type="component" value="Unassembled WGS sequence"/>
</dbReference>
<evidence type="ECO:0000313" key="10">
    <source>
        <dbReference type="Proteomes" id="UP000184010"/>
    </source>
</evidence>
<evidence type="ECO:0000256" key="3">
    <source>
        <dbReference type="ARBA" id="ARBA00022827"/>
    </source>
</evidence>
<accession>A0A1M7TWN9</accession>
<dbReference type="EMBL" id="FRDN01000008">
    <property type="protein sequence ID" value="SHN75141.1"/>
    <property type="molecule type" value="Genomic_DNA"/>
</dbReference>
<evidence type="ECO:0000256" key="7">
    <source>
        <dbReference type="SAM" id="Phobius"/>
    </source>
</evidence>
<dbReference type="AlphaFoldDB" id="A0A1M7TWN9"/>
<keyword evidence="3" id="KW-0274">FAD</keyword>
<dbReference type="STRING" id="1121395.SAMN02745215_02625"/>
<sequence>MEGREKENRTGMSRRDFLRGAAIGTAGVAMTGVLGACAPASTQAPVGETPAGEPTPSGKLPWLGKEPEIADANVEATTTVDVIVIGAGVAGVAATRSASEEGAAVAVFEKGKGPQCRSGEYAVINGKLQARWGRDTMDPDELVDSHMKESSYKIKRSIMSRWAKENAEVFDWFIAAKPDLYICDTARSDVPDEHKDAFLAPLLHPLPEHYNFKEEQFPTFPTSVILSPSQAPVVNANMDKAISTGKVKTYYGHFVEKLIMENGRCTGVYARNAQTGKYVKAIANKGVILATGEYASNDEIVNYYCPEVLENNIPRIWVNIDVEGNKTNTGDGLKLGAWAGAKIQQHHAPMIHHMGGEADIEGIGVMGIAGFLQLDANGKRFMNEDVPGQQVENQIELLKGQYSYQFWDAKWKDEIQYMPAAHGTPCYYDESTPKNNATSANHKSQAQLDKAVADGRCVKADTLEELLSKLEIDQETARKSIQRYNELCHKGKDEDFGKVAKRLFPLETAPFYAVKMTTAAMLVCIGGLESDEECHTFDENRNVIPGLYAAGNIQGNRYGVEYPISLKGVSHATALFYGYIAGKNAVKQI</sequence>
<feature type="coiled-coil region" evidence="5">
    <location>
        <begin position="460"/>
        <end position="487"/>
    </location>
</feature>
<protein>
    <submittedName>
        <fullName evidence="9">Succinate dehydrogenase/fumarate reductase, flavoprotein subunit</fullName>
    </submittedName>
</protein>
<keyword evidence="7" id="KW-1133">Transmembrane helix</keyword>
<dbReference type="PANTHER" id="PTHR43400">
    <property type="entry name" value="FUMARATE REDUCTASE"/>
    <property type="match status" value="1"/>
</dbReference>
<evidence type="ECO:0000256" key="4">
    <source>
        <dbReference type="ARBA" id="ARBA00023002"/>
    </source>
</evidence>
<keyword evidence="10" id="KW-1185">Reference proteome</keyword>
<dbReference type="InterPro" id="IPR006311">
    <property type="entry name" value="TAT_signal"/>
</dbReference>
<dbReference type="SUPFAM" id="SSF56425">
    <property type="entry name" value="Succinate dehydrogenase/fumarate reductase flavoprotein, catalytic domain"/>
    <property type="match status" value="1"/>
</dbReference>
<dbReference type="PANTHER" id="PTHR43400:SF7">
    <property type="entry name" value="FAD-DEPENDENT OXIDOREDUCTASE 2 FAD BINDING DOMAIN-CONTAINING PROTEIN"/>
    <property type="match status" value="1"/>
</dbReference>
<dbReference type="InterPro" id="IPR027477">
    <property type="entry name" value="Succ_DH/fumarate_Rdtase_cat_sf"/>
</dbReference>